<dbReference type="AlphaFoldDB" id="A0A0G4H3T4"/>
<proteinExistence type="predicted"/>
<gene>
    <name evidence="1" type="ORF">Cvel_24566</name>
</gene>
<protein>
    <submittedName>
        <fullName evidence="1">Uncharacterized protein</fullName>
    </submittedName>
</protein>
<reference evidence="1" key="1">
    <citation type="submission" date="2014-11" db="EMBL/GenBank/DDBJ databases">
        <authorList>
            <person name="Otto D Thomas"/>
            <person name="Naeem Raeece"/>
        </authorList>
    </citation>
    <scope>NUCLEOTIDE SEQUENCE</scope>
</reference>
<accession>A0A0G4H3T4</accession>
<name>A0A0G4H3T4_9ALVE</name>
<organism evidence="1">
    <name type="scientific">Chromera velia CCMP2878</name>
    <dbReference type="NCBI Taxonomy" id="1169474"/>
    <lineage>
        <taxon>Eukaryota</taxon>
        <taxon>Sar</taxon>
        <taxon>Alveolata</taxon>
        <taxon>Colpodellida</taxon>
        <taxon>Chromeraceae</taxon>
        <taxon>Chromera</taxon>
    </lineage>
</organism>
<evidence type="ECO:0000313" key="1">
    <source>
        <dbReference type="EMBL" id="CEM38298.1"/>
    </source>
</evidence>
<sequence>MIEELDGKMQDCPVTVRQVVCDLLRRMLSVTDVSDRLSAATVHAEVEAAGVALRHVTNLEQPQGELGVSFRIALDISDRTALFESAHEGRAAAGGPQLDRAVFWSDIRSDLALRMRQHLAAQAALPAPPVHPPLTLCERLCNLFGYQDCVSRTGRGEQGGG</sequence>
<dbReference type="VEuPathDB" id="CryptoDB:Cvel_24566"/>
<dbReference type="EMBL" id="CDMZ01001845">
    <property type="protein sequence ID" value="CEM38298.1"/>
    <property type="molecule type" value="Genomic_DNA"/>
</dbReference>